<keyword evidence="3" id="KW-1185">Reference proteome</keyword>
<sequence length="141" mass="15106">MSGPVRSGGARHGAGRSALFAAAVLVAVAFGLGPSWISGPPAAARESRAMVTRRAEPEPRIDGSGTGASGSGLVQTTSGSGFIEILMARRLQRKSLLEKKFGPFAPKIIAKMEILMRLRHGKDMSPVYKKMIFGKEQLWKR</sequence>
<reference evidence="2" key="1">
    <citation type="submission" date="2023-10" db="EMBL/GenBank/DDBJ databases">
        <authorList>
            <person name="Chen Y."/>
            <person name="Shah S."/>
            <person name="Dougan E. K."/>
            <person name="Thang M."/>
            <person name="Chan C."/>
        </authorList>
    </citation>
    <scope>NUCLEOTIDE SEQUENCE [LARGE SCALE GENOMIC DNA]</scope>
</reference>
<evidence type="ECO:0000313" key="3">
    <source>
        <dbReference type="Proteomes" id="UP001189429"/>
    </source>
</evidence>
<comment type="caution">
    <text evidence="2">The sequence shown here is derived from an EMBL/GenBank/DDBJ whole genome shotgun (WGS) entry which is preliminary data.</text>
</comment>
<organism evidence="2 3">
    <name type="scientific">Prorocentrum cordatum</name>
    <dbReference type="NCBI Taxonomy" id="2364126"/>
    <lineage>
        <taxon>Eukaryota</taxon>
        <taxon>Sar</taxon>
        <taxon>Alveolata</taxon>
        <taxon>Dinophyceae</taxon>
        <taxon>Prorocentrales</taxon>
        <taxon>Prorocentraceae</taxon>
        <taxon>Prorocentrum</taxon>
    </lineage>
</organism>
<accession>A0ABN9TWA8</accession>
<evidence type="ECO:0000256" key="1">
    <source>
        <dbReference type="SAM" id="MobiDB-lite"/>
    </source>
</evidence>
<name>A0ABN9TWA8_9DINO</name>
<proteinExistence type="predicted"/>
<gene>
    <name evidence="2" type="ORF">PCOR1329_LOCUS42952</name>
</gene>
<evidence type="ECO:0000313" key="2">
    <source>
        <dbReference type="EMBL" id="CAK0850561.1"/>
    </source>
</evidence>
<feature type="compositionally biased region" description="Basic and acidic residues" evidence="1">
    <location>
        <begin position="48"/>
        <end position="61"/>
    </location>
</feature>
<dbReference type="EMBL" id="CAUYUJ010015163">
    <property type="protein sequence ID" value="CAK0850561.1"/>
    <property type="molecule type" value="Genomic_DNA"/>
</dbReference>
<feature type="region of interest" description="Disordered" evidence="1">
    <location>
        <begin position="48"/>
        <end position="75"/>
    </location>
</feature>
<protein>
    <submittedName>
        <fullName evidence="2">Uncharacterized protein</fullName>
    </submittedName>
</protein>
<dbReference type="Proteomes" id="UP001189429">
    <property type="component" value="Unassembled WGS sequence"/>
</dbReference>